<name>A0A5Q0TWK7_9VIRU</name>
<protein>
    <submittedName>
        <fullName evidence="1">Uncharacterized protein</fullName>
    </submittedName>
</protein>
<dbReference type="EMBL" id="MK783188">
    <property type="protein sequence ID" value="QGA72475.1"/>
    <property type="molecule type" value="Genomic_DNA"/>
</dbReference>
<organism evidence="1">
    <name type="scientific">uncultured virus</name>
    <dbReference type="NCBI Taxonomy" id="340016"/>
    <lineage>
        <taxon>Viruses</taxon>
        <taxon>environmental samples</taxon>
    </lineage>
</organism>
<proteinExistence type="predicted"/>
<sequence>MQEQKANLVKSVPLFFDFPSLPHSAVVKTLLREILQEPLKPLTLEEVKKLRKQKLGRKRVYLTAKDEDLRDFFFCKPITLQYAVFLKLNQKLLEVKP</sequence>
<reference evidence="1" key="1">
    <citation type="submission" date="2019-04" db="EMBL/GenBank/DDBJ databases">
        <title>Diversity and Distribution of a Novel Hyperthermophilic Aquificales Virus Family.</title>
        <authorList>
            <person name="Mead D.A."/>
            <person name="Chevrette M.G."/>
            <person name="Lodes M."/>
            <person name="Hedlund B."/>
            <person name="Schoenfeld T.W."/>
            <person name="Monsma S.A."/>
        </authorList>
    </citation>
    <scope>NUCLEOTIDE SEQUENCE</scope>
</reference>
<evidence type="ECO:0000313" key="1">
    <source>
        <dbReference type="EMBL" id="QGA72475.1"/>
    </source>
</evidence>
<accession>A0A5Q0TWK7</accession>